<dbReference type="Proteomes" id="UP001140949">
    <property type="component" value="Unassembled WGS sequence"/>
</dbReference>
<evidence type="ECO:0000256" key="2">
    <source>
        <dbReference type="SAM" id="Phobius"/>
    </source>
</evidence>
<feature type="transmembrane region" description="Helical" evidence="2">
    <location>
        <begin position="31"/>
        <end position="53"/>
    </location>
</feature>
<evidence type="ECO:0000256" key="1">
    <source>
        <dbReference type="SAM" id="MobiDB-lite"/>
    </source>
</evidence>
<comment type="caution">
    <text evidence="3">The sequence shown here is derived from an EMBL/GenBank/DDBJ whole genome shotgun (WGS) entry which is preliminary data.</text>
</comment>
<dbReference type="AlphaFoldDB" id="A0AAX6GD30"/>
<keyword evidence="2" id="KW-0812">Transmembrane</keyword>
<dbReference type="PANTHER" id="PTHR34358">
    <property type="entry name" value="OS03G0411600 PROTEIN"/>
    <property type="match status" value="1"/>
</dbReference>
<evidence type="ECO:0000313" key="3">
    <source>
        <dbReference type="EMBL" id="KAJ6826158.1"/>
    </source>
</evidence>
<feature type="region of interest" description="Disordered" evidence="1">
    <location>
        <begin position="139"/>
        <end position="158"/>
    </location>
</feature>
<reference evidence="3" key="2">
    <citation type="submission" date="2023-04" db="EMBL/GenBank/DDBJ databases">
        <authorList>
            <person name="Bruccoleri R.E."/>
            <person name="Oakeley E.J."/>
            <person name="Faust A.-M."/>
            <person name="Dessus-Babus S."/>
            <person name="Altorfer M."/>
            <person name="Burckhardt D."/>
            <person name="Oertli M."/>
            <person name="Naumann U."/>
            <person name="Petersen F."/>
            <person name="Wong J."/>
        </authorList>
    </citation>
    <scope>NUCLEOTIDE SEQUENCE</scope>
    <source>
        <strain evidence="3">GSM-AAB239-AS_SAM_17_03QT</strain>
        <tissue evidence="3">Leaf</tissue>
    </source>
</reference>
<dbReference type="Pfam" id="PF06708">
    <property type="entry name" value="DUF1195"/>
    <property type="match status" value="1"/>
</dbReference>
<evidence type="ECO:0000313" key="4">
    <source>
        <dbReference type="Proteomes" id="UP001140949"/>
    </source>
</evidence>
<keyword evidence="2" id="KW-1133">Transmembrane helix</keyword>
<proteinExistence type="predicted"/>
<gene>
    <name evidence="3" type="ORF">M6B38_373830</name>
</gene>
<dbReference type="InterPro" id="IPR010608">
    <property type="entry name" value="DUF1195"/>
</dbReference>
<dbReference type="PANTHER" id="PTHR34358:SF2">
    <property type="entry name" value="OS03G0411600 PROTEIN"/>
    <property type="match status" value="1"/>
</dbReference>
<organism evidence="3 4">
    <name type="scientific">Iris pallida</name>
    <name type="common">Sweet iris</name>
    <dbReference type="NCBI Taxonomy" id="29817"/>
    <lineage>
        <taxon>Eukaryota</taxon>
        <taxon>Viridiplantae</taxon>
        <taxon>Streptophyta</taxon>
        <taxon>Embryophyta</taxon>
        <taxon>Tracheophyta</taxon>
        <taxon>Spermatophyta</taxon>
        <taxon>Magnoliopsida</taxon>
        <taxon>Liliopsida</taxon>
        <taxon>Asparagales</taxon>
        <taxon>Iridaceae</taxon>
        <taxon>Iridoideae</taxon>
        <taxon>Irideae</taxon>
        <taxon>Iris</taxon>
    </lineage>
</organism>
<name>A0AAX6GD30_IRIPA</name>
<accession>A0AAX6GD30</accession>
<keyword evidence="4" id="KW-1185">Reference proteome</keyword>
<keyword evidence="2" id="KW-0472">Membrane</keyword>
<sequence>MKESDPLPTLLPTATKKQQPLADTGRNRYKLCALAAILLLAAYSLLTGTAATLSSSSSDAPGRHPDLDILEVQERERFVEQMWELYAHGAHRGVRLPSFWRAAFEAAYEELAGDDGASRGNAVSEIARMSMTTRFLLDPESSSSFSSRRSDAVANAAKVKQHQIIGRTKARLSSMASSGNQ</sequence>
<reference evidence="3" key="1">
    <citation type="journal article" date="2023" name="GigaByte">
        <title>Genome assembly of the bearded iris, Iris pallida Lam.</title>
        <authorList>
            <person name="Bruccoleri R.E."/>
            <person name="Oakeley E.J."/>
            <person name="Faust A.M.E."/>
            <person name="Altorfer M."/>
            <person name="Dessus-Babus S."/>
            <person name="Burckhardt D."/>
            <person name="Oertli M."/>
            <person name="Naumann U."/>
            <person name="Petersen F."/>
            <person name="Wong J."/>
        </authorList>
    </citation>
    <scope>NUCLEOTIDE SEQUENCE</scope>
    <source>
        <strain evidence="3">GSM-AAB239-AS_SAM_17_03QT</strain>
    </source>
</reference>
<feature type="region of interest" description="Disordered" evidence="1">
    <location>
        <begin position="1"/>
        <end position="21"/>
    </location>
</feature>
<dbReference type="EMBL" id="JANAVB010021059">
    <property type="protein sequence ID" value="KAJ6826158.1"/>
    <property type="molecule type" value="Genomic_DNA"/>
</dbReference>
<protein>
    <submittedName>
        <fullName evidence="3">Uncharacterized protein</fullName>
    </submittedName>
</protein>